<dbReference type="InterPro" id="IPR006139">
    <property type="entry name" value="D-isomer_2_OHA_DH_cat_dom"/>
</dbReference>
<dbReference type="CDD" id="cd12176">
    <property type="entry name" value="PGDH_3"/>
    <property type="match status" value="1"/>
</dbReference>
<feature type="domain" description="ACT" evidence="13">
    <location>
        <begin position="341"/>
        <end position="412"/>
    </location>
</feature>
<evidence type="ECO:0000256" key="2">
    <source>
        <dbReference type="ARBA" id="ARBA00005216"/>
    </source>
</evidence>
<dbReference type="GO" id="GO:0004617">
    <property type="term" value="F:phosphoglycerate dehydrogenase activity"/>
    <property type="evidence" value="ECO:0007669"/>
    <property type="project" value="UniProtKB-EC"/>
</dbReference>
<dbReference type="SUPFAM" id="SSF55021">
    <property type="entry name" value="ACT-like"/>
    <property type="match status" value="1"/>
</dbReference>
<evidence type="ECO:0000256" key="5">
    <source>
        <dbReference type="ARBA" id="ARBA00013143"/>
    </source>
</evidence>
<dbReference type="Proteomes" id="UP001305521">
    <property type="component" value="Chromosome"/>
</dbReference>
<evidence type="ECO:0000313" key="15">
    <source>
        <dbReference type="Proteomes" id="UP001305521"/>
    </source>
</evidence>
<evidence type="ECO:0000256" key="3">
    <source>
        <dbReference type="ARBA" id="ARBA00005854"/>
    </source>
</evidence>
<dbReference type="EC" id="1.1.1.399" evidence="4"/>
<comment type="catalytic activity">
    <reaction evidence="10">
        <text>(R)-2-hydroxyglutarate + NAD(+) = 2-oxoglutarate + NADH + H(+)</text>
        <dbReference type="Rhea" id="RHEA:49612"/>
        <dbReference type="ChEBI" id="CHEBI:15378"/>
        <dbReference type="ChEBI" id="CHEBI:15801"/>
        <dbReference type="ChEBI" id="CHEBI:16810"/>
        <dbReference type="ChEBI" id="CHEBI:57540"/>
        <dbReference type="ChEBI" id="CHEBI:57945"/>
        <dbReference type="EC" id="1.1.1.399"/>
    </reaction>
</comment>
<proteinExistence type="inferred from homology"/>
<dbReference type="EMBL" id="CP137852">
    <property type="protein sequence ID" value="WPB87677.1"/>
    <property type="molecule type" value="Genomic_DNA"/>
</dbReference>
<dbReference type="InterPro" id="IPR036291">
    <property type="entry name" value="NAD(P)-bd_dom_sf"/>
</dbReference>
<comment type="pathway">
    <text evidence="2">Amino-acid biosynthesis; L-serine biosynthesis; L-serine from 3-phospho-D-glycerate: step 1/3.</text>
</comment>
<name>A0ABZ0PPT8_9PROT</name>
<dbReference type="Pfam" id="PF02826">
    <property type="entry name" value="2-Hacid_dh_C"/>
    <property type="match status" value="1"/>
</dbReference>
<accession>A0ABZ0PPT8</accession>
<comment type="catalytic activity">
    <reaction evidence="11">
        <text>(2R)-3-phosphoglycerate + NAD(+) = 3-phosphooxypyruvate + NADH + H(+)</text>
        <dbReference type="Rhea" id="RHEA:12641"/>
        <dbReference type="ChEBI" id="CHEBI:15378"/>
        <dbReference type="ChEBI" id="CHEBI:18110"/>
        <dbReference type="ChEBI" id="CHEBI:57540"/>
        <dbReference type="ChEBI" id="CHEBI:57945"/>
        <dbReference type="ChEBI" id="CHEBI:58272"/>
        <dbReference type="EC" id="1.1.1.95"/>
    </reaction>
</comment>
<evidence type="ECO:0000256" key="11">
    <source>
        <dbReference type="ARBA" id="ARBA00048731"/>
    </source>
</evidence>
<dbReference type="InterPro" id="IPR029752">
    <property type="entry name" value="D-isomer_DH_CS1"/>
</dbReference>
<dbReference type="Gene3D" id="3.40.50.720">
    <property type="entry name" value="NAD(P)-binding Rossmann-like Domain"/>
    <property type="match status" value="2"/>
</dbReference>
<evidence type="ECO:0000256" key="9">
    <source>
        <dbReference type="ARBA" id="ARBA00030455"/>
    </source>
</evidence>
<dbReference type="InterPro" id="IPR054480">
    <property type="entry name" value="AHAS_small-like_ACT"/>
</dbReference>
<reference evidence="14 15" key="1">
    <citation type="submission" date="2023-11" db="EMBL/GenBank/DDBJ databases">
        <title>Arctic aerobic anoxygenic photoheterotroph Sediminicoccus rosea KRV36 adapts its photosynthesis to long days of polar summer.</title>
        <authorList>
            <person name="Tomasch J."/>
            <person name="Kopejtka K."/>
            <person name="Bily T."/>
            <person name="Gardiner A.T."/>
            <person name="Gardian Z."/>
            <person name="Shivaramu S."/>
            <person name="Koblizek M."/>
            <person name="Engelhardt F."/>
            <person name="Kaftan D."/>
        </authorList>
    </citation>
    <scope>NUCLEOTIDE SEQUENCE [LARGE SCALE GENOMIC DNA]</scope>
    <source>
        <strain evidence="14 15">R-30</strain>
    </source>
</reference>
<dbReference type="Pfam" id="PF22629">
    <property type="entry name" value="ACT_AHAS_ss"/>
    <property type="match status" value="1"/>
</dbReference>
<dbReference type="InterPro" id="IPR029753">
    <property type="entry name" value="D-isomer_DH_CS"/>
</dbReference>
<dbReference type="PROSITE" id="PS00671">
    <property type="entry name" value="D_2_HYDROXYACID_DH_3"/>
    <property type="match status" value="1"/>
</dbReference>
<dbReference type="PROSITE" id="PS00670">
    <property type="entry name" value="D_2_HYDROXYACID_DH_2"/>
    <property type="match status" value="1"/>
</dbReference>
<evidence type="ECO:0000256" key="7">
    <source>
        <dbReference type="ARBA" id="ARBA00023002"/>
    </source>
</evidence>
<dbReference type="InterPro" id="IPR006140">
    <property type="entry name" value="D-isomer_DH_NAD-bd"/>
</dbReference>
<protein>
    <recommendedName>
        <fullName evidence="6">D-3-phosphoglycerate dehydrogenase</fullName>
        <ecNumber evidence="4">1.1.1.399</ecNumber>
        <ecNumber evidence="5">1.1.1.95</ecNumber>
    </recommendedName>
    <alternativeName>
        <fullName evidence="9">2-oxoglutarate reductase</fullName>
    </alternativeName>
</protein>
<keyword evidence="8" id="KW-0520">NAD</keyword>
<evidence type="ECO:0000259" key="13">
    <source>
        <dbReference type="PROSITE" id="PS51671"/>
    </source>
</evidence>
<dbReference type="Pfam" id="PF00389">
    <property type="entry name" value="2-Hacid_dh"/>
    <property type="match status" value="1"/>
</dbReference>
<dbReference type="SUPFAM" id="SSF51735">
    <property type="entry name" value="NAD(P)-binding Rossmann-fold domains"/>
    <property type="match status" value="1"/>
</dbReference>
<dbReference type="SUPFAM" id="SSF52283">
    <property type="entry name" value="Formate/glycerate dehydrogenase catalytic domain-like"/>
    <property type="match status" value="1"/>
</dbReference>
<dbReference type="Gene3D" id="3.30.70.260">
    <property type="match status" value="1"/>
</dbReference>
<comment type="similarity">
    <text evidence="3 12">Belongs to the D-isomer specific 2-hydroxyacid dehydrogenase family.</text>
</comment>
<dbReference type="PROSITE" id="PS51671">
    <property type="entry name" value="ACT"/>
    <property type="match status" value="1"/>
</dbReference>
<evidence type="ECO:0000313" key="14">
    <source>
        <dbReference type="EMBL" id="WPB87677.1"/>
    </source>
</evidence>
<keyword evidence="15" id="KW-1185">Reference proteome</keyword>
<dbReference type="PANTHER" id="PTHR43761:SF1">
    <property type="entry name" value="D-ISOMER SPECIFIC 2-HYDROXYACID DEHYDROGENASE CATALYTIC DOMAIN-CONTAINING PROTEIN-RELATED"/>
    <property type="match status" value="1"/>
</dbReference>
<evidence type="ECO:0000256" key="12">
    <source>
        <dbReference type="RuleBase" id="RU003719"/>
    </source>
</evidence>
<evidence type="ECO:0000256" key="6">
    <source>
        <dbReference type="ARBA" id="ARBA00021582"/>
    </source>
</evidence>
<evidence type="ECO:0000256" key="8">
    <source>
        <dbReference type="ARBA" id="ARBA00023027"/>
    </source>
</evidence>
<evidence type="ECO:0000256" key="1">
    <source>
        <dbReference type="ARBA" id="ARBA00003800"/>
    </source>
</evidence>
<sequence>MSDQLSLPKERIRALLLENISETAVELLGQEGYTNVAREKKALEGQALVDAVRGVHMLGIRSRTTITEEVLANADRLMSIGCFCIGTNQVDLDAARQRGIPVFNAPFSNTRSVAELTLGEIVMLLRGIFPKSNAAHRGEWDKSADGYREVRGRTLGIVGYGNIGSQLSVLAEAFGMRVIYFDTAAKLPHGNASRCASLDELLHWSDIVTLHLPETPATMNMIGAEQIAKMKAGAFLINNARGTLVDVEALATALRSGHLAGAALDVFPEEPKRNGDPFVSPLQGIENVILSPHIGGSTEEAQSRIGEEVARKLADYSDTGSTEGAVNFPQVALPARPTGTRFMHVHRNAPGVLGNVNQVFAKRGVNIAGQYLQTDGEIGYVVVDAGATRDGDAILAELRALPHTIRARLLYERE</sequence>
<dbReference type="InterPro" id="IPR002912">
    <property type="entry name" value="ACT_dom"/>
</dbReference>
<evidence type="ECO:0000256" key="10">
    <source>
        <dbReference type="ARBA" id="ARBA00048126"/>
    </source>
</evidence>
<organism evidence="14 15">
    <name type="scientific">Sediminicoccus rosea</name>
    <dbReference type="NCBI Taxonomy" id="1225128"/>
    <lineage>
        <taxon>Bacteria</taxon>
        <taxon>Pseudomonadati</taxon>
        <taxon>Pseudomonadota</taxon>
        <taxon>Alphaproteobacteria</taxon>
        <taxon>Acetobacterales</taxon>
        <taxon>Roseomonadaceae</taxon>
        <taxon>Sediminicoccus</taxon>
    </lineage>
</organism>
<evidence type="ECO:0000256" key="4">
    <source>
        <dbReference type="ARBA" id="ARBA00013001"/>
    </source>
</evidence>
<dbReference type="NCBIfam" id="NF008759">
    <property type="entry name" value="PRK11790.1"/>
    <property type="match status" value="1"/>
</dbReference>
<gene>
    <name evidence="14" type="primary">serA</name>
    <name evidence="14" type="ORF">R9Z33_08420</name>
</gene>
<dbReference type="CDD" id="cd04901">
    <property type="entry name" value="ACT_3PGDH"/>
    <property type="match status" value="1"/>
</dbReference>
<dbReference type="InterPro" id="IPR045865">
    <property type="entry name" value="ACT-like_dom_sf"/>
</dbReference>
<dbReference type="EC" id="1.1.1.95" evidence="5"/>
<dbReference type="InterPro" id="IPR050418">
    <property type="entry name" value="D-iso_2-hydroxyacid_DH_PdxB"/>
</dbReference>
<keyword evidence="7 12" id="KW-0560">Oxidoreductase</keyword>
<dbReference type="PANTHER" id="PTHR43761">
    <property type="entry name" value="D-ISOMER SPECIFIC 2-HYDROXYACID DEHYDROGENASE FAMILY PROTEIN (AFU_ORTHOLOGUE AFUA_1G13630)"/>
    <property type="match status" value="1"/>
</dbReference>
<comment type="function">
    <text evidence="1">Catalyzes the reversible oxidation of 3-phospho-D-glycerate to 3-phosphonooxypyruvate, the first step of the phosphorylated L-serine biosynthesis pathway. Also catalyzes the reversible oxidation of 2-hydroxyglutarate to 2-oxoglutarate.</text>
</comment>
<dbReference type="PROSITE" id="PS00065">
    <property type="entry name" value="D_2_HYDROXYACID_DH_1"/>
    <property type="match status" value="1"/>
</dbReference>